<dbReference type="PANTHER" id="PTHR46112">
    <property type="entry name" value="AMINOPEPTIDASE"/>
    <property type="match status" value="1"/>
</dbReference>
<dbReference type="Proteomes" id="UP000229459">
    <property type="component" value="Unassembled WGS sequence"/>
</dbReference>
<evidence type="ECO:0000313" key="4">
    <source>
        <dbReference type="Proteomes" id="UP000229459"/>
    </source>
</evidence>
<dbReference type="InterPro" id="IPR001714">
    <property type="entry name" value="Pept_M24_MAP"/>
</dbReference>
<gene>
    <name evidence="3" type="ORF">COX08_00085</name>
</gene>
<dbReference type="GO" id="GO:0004177">
    <property type="term" value="F:aminopeptidase activity"/>
    <property type="evidence" value="ECO:0007669"/>
    <property type="project" value="UniProtKB-ARBA"/>
</dbReference>
<evidence type="ECO:0000313" key="3">
    <source>
        <dbReference type="EMBL" id="PIP53607.1"/>
    </source>
</evidence>
<dbReference type="Pfam" id="PF01321">
    <property type="entry name" value="Creatinase_N"/>
    <property type="match status" value="1"/>
</dbReference>
<organism evidence="3 4">
    <name type="scientific">Candidatus Beckwithbacteria bacterium CG23_combo_of_CG06-09_8_20_14_all_34_8</name>
    <dbReference type="NCBI Taxonomy" id="1974497"/>
    <lineage>
        <taxon>Bacteria</taxon>
        <taxon>Candidatus Beckwithiibacteriota</taxon>
    </lineage>
</organism>
<dbReference type="InterPro" id="IPR000994">
    <property type="entry name" value="Pept_M24"/>
</dbReference>
<dbReference type="Pfam" id="PF00557">
    <property type="entry name" value="Peptidase_M24"/>
    <property type="match status" value="1"/>
</dbReference>
<evidence type="ECO:0000259" key="1">
    <source>
        <dbReference type="Pfam" id="PF00557"/>
    </source>
</evidence>
<comment type="caution">
    <text evidence="3">The sequence shown here is derived from an EMBL/GenBank/DDBJ whole genome shotgun (WGS) entry which is preliminary data.</text>
</comment>
<dbReference type="InterPro" id="IPR029149">
    <property type="entry name" value="Creatin/AminoP/Spt16_N"/>
</dbReference>
<dbReference type="Gene3D" id="3.40.350.10">
    <property type="entry name" value="Creatinase/prolidase N-terminal domain"/>
    <property type="match status" value="1"/>
</dbReference>
<evidence type="ECO:0000259" key="2">
    <source>
        <dbReference type="Pfam" id="PF01321"/>
    </source>
</evidence>
<dbReference type="PANTHER" id="PTHR46112:SF2">
    <property type="entry name" value="XAA-PRO AMINOPEPTIDASE P-RELATED"/>
    <property type="match status" value="1"/>
</dbReference>
<dbReference type="InterPro" id="IPR000587">
    <property type="entry name" value="Creatinase_N"/>
</dbReference>
<dbReference type="EMBL" id="PCSR01000002">
    <property type="protein sequence ID" value="PIP53607.1"/>
    <property type="molecule type" value="Genomic_DNA"/>
</dbReference>
<dbReference type="GO" id="GO:0008235">
    <property type="term" value="F:metalloexopeptidase activity"/>
    <property type="evidence" value="ECO:0007669"/>
    <property type="project" value="UniProtKB-ARBA"/>
</dbReference>
<protein>
    <recommendedName>
        <fullName evidence="5">Xaa-Pro dipeptidase</fullName>
    </recommendedName>
</protein>
<accession>A0A2H0B7H0</accession>
<dbReference type="Gene3D" id="3.90.230.10">
    <property type="entry name" value="Creatinase/methionine aminopeptidase superfamily"/>
    <property type="match status" value="1"/>
</dbReference>
<proteinExistence type="predicted"/>
<reference evidence="3 4" key="1">
    <citation type="submission" date="2017-09" db="EMBL/GenBank/DDBJ databases">
        <title>Depth-based differentiation of microbial function through sediment-hosted aquifers and enrichment of novel symbionts in the deep terrestrial subsurface.</title>
        <authorList>
            <person name="Probst A.J."/>
            <person name="Ladd B."/>
            <person name="Jarett J.K."/>
            <person name="Geller-Mcgrath D.E."/>
            <person name="Sieber C.M."/>
            <person name="Emerson J.B."/>
            <person name="Anantharaman K."/>
            <person name="Thomas B.C."/>
            <person name="Malmstrom R."/>
            <person name="Stieglmeier M."/>
            <person name="Klingl A."/>
            <person name="Woyke T."/>
            <person name="Ryan C.M."/>
            <person name="Banfield J.F."/>
        </authorList>
    </citation>
    <scope>NUCLEOTIDE SEQUENCE [LARGE SCALE GENOMIC DNA]</scope>
    <source>
        <strain evidence="3">CG23_combo_of_CG06-09_8_20_14_all_34_8</strain>
    </source>
</reference>
<dbReference type="InterPro" id="IPR036005">
    <property type="entry name" value="Creatinase/aminopeptidase-like"/>
</dbReference>
<feature type="domain" description="Peptidase M24" evidence="1">
    <location>
        <begin position="145"/>
        <end position="345"/>
    </location>
</feature>
<feature type="domain" description="Creatinase N-terminal" evidence="2">
    <location>
        <begin position="11"/>
        <end position="136"/>
    </location>
</feature>
<name>A0A2H0B7H0_9BACT</name>
<evidence type="ECO:0008006" key="5">
    <source>
        <dbReference type="Google" id="ProtNLM"/>
    </source>
</evidence>
<dbReference type="AlphaFoldDB" id="A0A2H0B7H0"/>
<dbReference type="InterPro" id="IPR050659">
    <property type="entry name" value="Peptidase_M24B"/>
</dbReference>
<dbReference type="PRINTS" id="PR00599">
    <property type="entry name" value="MAPEPTIDASE"/>
</dbReference>
<sequence length="360" mass="40949">MKLSKSEISKRWRKYQQILIDKNIDGILLSSSQNIYYLSGYSFIREQDREAFVLITPKYIVLLIHRMYASQVKTLFPFLKLEIVNQSLFETLANSYQGKKIGIEEINITVFEAQFLEKKQIKLINISKDIATLRAIKTTKEIKVIKEIEQITQKALEHTRQWISPGVTEKMVAEHLEKLMIEFGAFDSSFPTIVASGINSGIPHHMTSNRIIQENDIVMIDCGGKKDGYCGDLTRTYVLGKPSRIYNDVYKIVLQAQKTALGQIKDGVKIADIDLAVRKIFEEAGLIDHYWHTTGHGLGIGIHEYPSLHFSVQGLLQRGMVITVEPGLYFDWGGIRIEDVVVVTKTGFTTLSNLNHEEIN</sequence>
<dbReference type="SUPFAM" id="SSF53092">
    <property type="entry name" value="Creatinase/prolidase N-terminal domain"/>
    <property type="match status" value="1"/>
</dbReference>
<dbReference type="SUPFAM" id="SSF55920">
    <property type="entry name" value="Creatinase/aminopeptidase"/>
    <property type="match status" value="1"/>
</dbReference>